<dbReference type="AlphaFoldDB" id="A0A9D3M848"/>
<feature type="compositionally biased region" description="Basic and acidic residues" evidence="1">
    <location>
        <begin position="163"/>
        <end position="179"/>
    </location>
</feature>
<gene>
    <name evidence="2" type="ORF">ANANG_G00178750</name>
</gene>
<feature type="region of interest" description="Disordered" evidence="1">
    <location>
        <begin position="1"/>
        <end position="87"/>
    </location>
</feature>
<proteinExistence type="predicted"/>
<reference evidence="2" key="1">
    <citation type="submission" date="2021-01" db="EMBL/GenBank/DDBJ databases">
        <title>A chromosome-scale assembly of European eel, Anguilla anguilla.</title>
        <authorList>
            <person name="Henkel C."/>
            <person name="Jong-Raadsen S.A."/>
            <person name="Dufour S."/>
            <person name="Weltzien F.-A."/>
            <person name="Palstra A.P."/>
            <person name="Pelster B."/>
            <person name="Spaink H.P."/>
            <person name="Van Den Thillart G.E."/>
            <person name="Jansen H."/>
            <person name="Zahm M."/>
            <person name="Klopp C."/>
            <person name="Cedric C."/>
            <person name="Louis A."/>
            <person name="Berthelot C."/>
            <person name="Parey E."/>
            <person name="Roest Crollius H."/>
            <person name="Montfort J."/>
            <person name="Robinson-Rechavi M."/>
            <person name="Bucao C."/>
            <person name="Bouchez O."/>
            <person name="Gislard M."/>
            <person name="Lluch J."/>
            <person name="Milhes M."/>
            <person name="Lampietro C."/>
            <person name="Lopez Roques C."/>
            <person name="Donnadieu C."/>
            <person name="Braasch I."/>
            <person name="Desvignes T."/>
            <person name="Postlethwait J."/>
            <person name="Bobe J."/>
            <person name="Guiguen Y."/>
            <person name="Dirks R."/>
        </authorList>
    </citation>
    <scope>NUCLEOTIDE SEQUENCE</scope>
    <source>
        <strain evidence="2">Tag_6206</strain>
        <tissue evidence="2">Liver</tissue>
    </source>
</reference>
<evidence type="ECO:0000256" key="1">
    <source>
        <dbReference type="SAM" id="MobiDB-lite"/>
    </source>
</evidence>
<sequence>MGCSSSTQTTAQGNRPNTKPEESNGAGAMAKRTENGAGAEDSETIPDPVQLPVQNAGPEAQAAARRETAQVAAETKPPAEDAAAAPAPAEEILPLNLHVNLPLNLPLSLPPRPRRKLWKNRRQRKQEVPRQQLTNRNPQRRNKHLLPVTKTDLASPFSSPDAFGRENRSEWMQRCDRKSNQRSAPPLCLSFL</sequence>
<dbReference type="EMBL" id="JAFIRN010000009">
    <property type="protein sequence ID" value="KAG5842545.1"/>
    <property type="molecule type" value="Genomic_DNA"/>
</dbReference>
<organism evidence="2 3">
    <name type="scientific">Anguilla anguilla</name>
    <name type="common">European freshwater eel</name>
    <name type="synonym">Muraena anguilla</name>
    <dbReference type="NCBI Taxonomy" id="7936"/>
    <lineage>
        <taxon>Eukaryota</taxon>
        <taxon>Metazoa</taxon>
        <taxon>Chordata</taxon>
        <taxon>Craniata</taxon>
        <taxon>Vertebrata</taxon>
        <taxon>Euteleostomi</taxon>
        <taxon>Actinopterygii</taxon>
        <taxon>Neopterygii</taxon>
        <taxon>Teleostei</taxon>
        <taxon>Anguilliformes</taxon>
        <taxon>Anguillidae</taxon>
        <taxon>Anguilla</taxon>
    </lineage>
</organism>
<feature type="compositionally biased region" description="Basic residues" evidence="1">
    <location>
        <begin position="112"/>
        <end position="124"/>
    </location>
</feature>
<feature type="region of interest" description="Disordered" evidence="1">
    <location>
        <begin position="102"/>
        <end position="186"/>
    </location>
</feature>
<protein>
    <submittedName>
        <fullName evidence="2">Uncharacterized protein</fullName>
    </submittedName>
</protein>
<feature type="compositionally biased region" description="Polar residues" evidence="1">
    <location>
        <begin position="1"/>
        <end position="17"/>
    </location>
</feature>
<dbReference type="Proteomes" id="UP001044222">
    <property type="component" value="Chromosome 9"/>
</dbReference>
<evidence type="ECO:0000313" key="2">
    <source>
        <dbReference type="EMBL" id="KAG5842545.1"/>
    </source>
</evidence>
<name>A0A9D3M848_ANGAN</name>
<comment type="caution">
    <text evidence="2">The sequence shown here is derived from an EMBL/GenBank/DDBJ whole genome shotgun (WGS) entry which is preliminary data.</text>
</comment>
<accession>A0A9D3M848</accession>
<keyword evidence="3" id="KW-1185">Reference proteome</keyword>
<evidence type="ECO:0000313" key="3">
    <source>
        <dbReference type="Proteomes" id="UP001044222"/>
    </source>
</evidence>
<feature type="compositionally biased region" description="Low complexity" evidence="1">
    <location>
        <begin position="69"/>
        <end position="87"/>
    </location>
</feature>